<feature type="compositionally biased region" description="Polar residues" evidence="4">
    <location>
        <begin position="108"/>
        <end position="120"/>
    </location>
</feature>
<dbReference type="AlphaFoldDB" id="A0ABD5QJP0"/>
<feature type="compositionally biased region" description="Gly residues" evidence="4">
    <location>
        <begin position="34"/>
        <end position="84"/>
    </location>
</feature>
<dbReference type="Pfam" id="PF13416">
    <property type="entry name" value="SBP_bac_8"/>
    <property type="match status" value="1"/>
</dbReference>
<accession>A0ABD5QJP0</accession>
<dbReference type="RefSeq" id="WP_224827647.1">
    <property type="nucleotide sequence ID" value="NZ_JAIVEF010000002.1"/>
</dbReference>
<protein>
    <submittedName>
        <fullName evidence="5">Extracellular solute-binding protein</fullName>
    </submittedName>
</protein>
<dbReference type="PROSITE" id="PS51257">
    <property type="entry name" value="PROKAR_LIPOPROTEIN"/>
    <property type="match status" value="1"/>
</dbReference>
<comment type="similarity">
    <text evidence="1">Belongs to the bacterial solute-binding protein 1 family.</text>
</comment>
<dbReference type="PANTHER" id="PTHR30061">
    <property type="entry name" value="MALTOSE-BINDING PERIPLASMIC PROTEIN"/>
    <property type="match status" value="1"/>
</dbReference>
<feature type="region of interest" description="Disordered" evidence="4">
    <location>
        <begin position="34"/>
        <end position="123"/>
    </location>
</feature>
<dbReference type="Proteomes" id="UP001595925">
    <property type="component" value="Unassembled WGS sequence"/>
</dbReference>
<evidence type="ECO:0000256" key="3">
    <source>
        <dbReference type="ARBA" id="ARBA00022729"/>
    </source>
</evidence>
<comment type="caution">
    <text evidence="5">The sequence shown here is derived from an EMBL/GenBank/DDBJ whole genome shotgun (WGS) entry which is preliminary data.</text>
</comment>
<keyword evidence="2" id="KW-0813">Transport</keyword>
<gene>
    <name evidence="5" type="ORF">ACFPFO_19695</name>
</gene>
<evidence type="ECO:0000256" key="2">
    <source>
        <dbReference type="ARBA" id="ARBA00022448"/>
    </source>
</evidence>
<evidence type="ECO:0000313" key="5">
    <source>
        <dbReference type="EMBL" id="MFC4989945.1"/>
    </source>
</evidence>
<proteinExistence type="inferred from homology"/>
<evidence type="ECO:0000256" key="1">
    <source>
        <dbReference type="ARBA" id="ARBA00008520"/>
    </source>
</evidence>
<keyword evidence="6" id="KW-1185">Reference proteome</keyword>
<evidence type="ECO:0000313" key="6">
    <source>
        <dbReference type="Proteomes" id="UP001595925"/>
    </source>
</evidence>
<keyword evidence="3" id="KW-0732">Signal</keyword>
<dbReference type="PANTHER" id="PTHR30061:SF50">
    <property type="entry name" value="MALTOSE_MALTODEXTRIN-BINDING PERIPLASMIC PROTEIN"/>
    <property type="match status" value="1"/>
</dbReference>
<dbReference type="InterPro" id="IPR006059">
    <property type="entry name" value="SBP"/>
</dbReference>
<sequence length="503" mass="54543">MALDRVQRRSVVKALAAAGLLGTAGCLGDDGNGNGNGGNGNGGNGGNGNGNGGNGNGGNGNGNDSGNGNGGNGNDSGNGNGNGGASDLVTHEQFGPDDGTPLTFWAQPGSTPDPNEQPGSEVNAEGFRPAYEQWVEENPDYRINVEYQTDLEQMQTLLLQTAATGDAPDVSEVDSFWIPNHWNNLRPVTDVIEDEEDWYPFVRDIVQPEDEWLAVWRNTDCRGLYYRTDVIDEYADGEAPATWDELIEVGQAIADGEDMAAFMYNGGRWEATTFDNLAYFWGQGGELVDSEGAPILGEGDNYDYLLNVFEFFAETIETGITPGRVANIDDYDLLAEEALNDDLAMFLGGSWQINTNLRAELGDEADELWDVAPIPMPESDMAATGTGGWTYGVFTDDDDLVEPAMNFAGVWTDPEIMAHYCEQLGQLPTKPSVYEESDYFAEDYYMQIWSDLLESGVARPGFPIYRTISAEWQVAAGRVITGEMAPQEAIDNMIDNINAEYDG</sequence>
<name>A0ABD5QJP0_9EURY</name>
<evidence type="ECO:0000256" key="4">
    <source>
        <dbReference type="SAM" id="MobiDB-lite"/>
    </source>
</evidence>
<dbReference type="Gene3D" id="3.40.190.10">
    <property type="entry name" value="Periplasmic binding protein-like II"/>
    <property type="match status" value="2"/>
</dbReference>
<dbReference type="EMBL" id="JBHSJG010000056">
    <property type="protein sequence ID" value="MFC4989945.1"/>
    <property type="molecule type" value="Genomic_DNA"/>
</dbReference>
<dbReference type="SUPFAM" id="SSF53850">
    <property type="entry name" value="Periplasmic binding protein-like II"/>
    <property type="match status" value="1"/>
</dbReference>
<organism evidence="5 6">
    <name type="scientific">Saliphagus infecundisoli</name>
    <dbReference type="NCBI Taxonomy" id="1849069"/>
    <lineage>
        <taxon>Archaea</taxon>
        <taxon>Methanobacteriati</taxon>
        <taxon>Methanobacteriota</taxon>
        <taxon>Stenosarchaea group</taxon>
        <taxon>Halobacteria</taxon>
        <taxon>Halobacteriales</taxon>
        <taxon>Natrialbaceae</taxon>
        <taxon>Saliphagus</taxon>
    </lineage>
</organism>
<reference evidence="5 6" key="1">
    <citation type="journal article" date="2019" name="Int. J. Syst. Evol. Microbiol.">
        <title>The Global Catalogue of Microorganisms (GCM) 10K type strain sequencing project: providing services to taxonomists for standard genome sequencing and annotation.</title>
        <authorList>
            <consortium name="The Broad Institute Genomics Platform"/>
            <consortium name="The Broad Institute Genome Sequencing Center for Infectious Disease"/>
            <person name="Wu L."/>
            <person name="Ma J."/>
        </authorList>
    </citation>
    <scope>NUCLEOTIDE SEQUENCE [LARGE SCALE GENOMIC DNA]</scope>
    <source>
        <strain evidence="5 6">CGMCC 1.15824</strain>
    </source>
</reference>